<evidence type="ECO:0000259" key="1">
    <source>
        <dbReference type="Pfam" id="PF11195"/>
    </source>
</evidence>
<keyword evidence="3" id="KW-1185">Reference proteome</keyword>
<proteinExistence type="predicted"/>
<dbReference type="Pfam" id="PF11195">
    <property type="entry name" value="Tad2-like"/>
    <property type="match status" value="1"/>
</dbReference>
<accession>A0ABQ4RT76</accession>
<comment type="caution">
    <text evidence="2">The sequence shown here is derived from an EMBL/GenBank/DDBJ whole genome shotgun (WGS) entry which is preliminary data.</text>
</comment>
<protein>
    <recommendedName>
        <fullName evidence="1">Thoeris anti-defense 2-like domain-containing protein</fullName>
    </recommendedName>
</protein>
<evidence type="ECO:0000313" key="2">
    <source>
        <dbReference type="EMBL" id="GJD92909.1"/>
    </source>
</evidence>
<sequence length="75" mass="8347">MKIGAAIDALEAGKRVAREGWNGKRMHLELQVPDAHSKMSLPYVFMFTACGNRVPWLCSQTDLLASDWQVLEADA</sequence>
<dbReference type="RefSeq" id="WP_238241999.1">
    <property type="nucleotide sequence ID" value="NZ_BPQP01000001.1"/>
</dbReference>
<evidence type="ECO:0000313" key="3">
    <source>
        <dbReference type="Proteomes" id="UP001055125"/>
    </source>
</evidence>
<feature type="domain" description="Thoeris anti-defense 2-like" evidence="1">
    <location>
        <begin position="1"/>
        <end position="71"/>
    </location>
</feature>
<organism evidence="2 3">
    <name type="scientific">Methylobacterium iners</name>
    <dbReference type="NCBI Taxonomy" id="418707"/>
    <lineage>
        <taxon>Bacteria</taxon>
        <taxon>Pseudomonadati</taxon>
        <taxon>Pseudomonadota</taxon>
        <taxon>Alphaproteobacteria</taxon>
        <taxon>Hyphomicrobiales</taxon>
        <taxon>Methylobacteriaceae</taxon>
        <taxon>Methylobacterium</taxon>
    </lineage>
</organism>
<reference evidence="2" key="2">
    <citation type="submission" date="2021-08" db="EMBL/GenBank/DDBJ databases">
        <authorList>
            <person name="Tani A."/>
            <person name="Ola A."/>
            <person name="Ogura Y."/>
            <person name="Katsura K."/>
            <person name="Hayashi T."/>
        </authorList>
    </citation>
    <scope>NUCLEOTIDE SEQUENCE</scope>
    <source>
        <strain evidence="2">DSM 19015</strain>
    </source>
</reference>
<name>A0ABQ4RT76_9HYPH</name>
<dbReference type="InterPro" id="IPR021361">
    <property type="entry name" value="Tad2-like_dom"/>
</dbReference>
<reference evidence="2" key="1">
    <citation type="journal article" date="2021" name="Front. Microbiol.">
        <title>Comprehensive Comparative Genomics and Phenotyping of Methylobacterium Species.</title>
        <authorList>
            <person name="Alessa O."/>
            <person name="Ogura Y."/>
            <person name="Fujitani Y."/>
            <person name="Takami H."/>
            <person name="Hayashi T."/>
            <person name="Sahin N."/>
            <person name="Tani A."/>
        </authorList>
    </citation>
    <scope>NUCLEOTIDE SEQUENCE</scope>
    <source>
        <strain evidence="2">DSM 19015</strain>
    </source>
</reference>
<dbReference type="Proteomes" id="UP001055125">
    <property type="component" value="Unassembled WGS sequence"/>
</dbReference>
<dbReference type="EMBL" id="BPQP01000001">
    <property type="protein sequence ID" value="GJD92909.1"/>
    <property type="molecule type" value="Genomic_DNA"/>
</dbReference>
<gene>
    <name evidence="2" type="ORF">OCOJLMKI_0092</name>
</gene>